<keyword evidence="4" id="KW-0472">Membrane</keyword>
<proteinExistence type="predicted"/>
<evidence type="ECO:0000313" key="8">
    <source>
        <dbReference type="Proteomes" id="UP000321907"/>
    </source>
</evidence>
<evidence type="ECO:0000256" key="1">
    <source>
        <dbReference type="ARBA" id="ARBA00004442"/>
    </source>
</evidence>
<dbReference type="GO" id="GO:1990281">
    <property type="term" value="C:efflux pump complex"/>
    <property type="evidence" value="ECO:0007669"/>
    <property type="project" value="TreeGrafter"/>
</dbReference>
<dbReference type="PANTHER" id="PTHR30026">
    <property type="entry name" value="OUTER MEMBRANE PROTEIN TOLC"/>
    <property type="match status" value="1"/>
</dbReference>
<keyword evidence="6" id="KW-0732">Signal</keyword>
<keyword evidence="2" id="KW-1134">Transmembrane beta strand</keyword>
<dbReference type="OrthoDB" id="581172at2"/>
<feature type="signal peptide" evidence="6">
    <location>
        <begin position="1"/>
        <end position="20"/>
    </location>
</feature>
<evidence type="ECO:0000256" key="4">
    <source>
        <dbReference type="ARBA" id="ARBA00023136"/>
    </source>
</evidence>
<keyword evidence="5" id="KW-0998">Cell outer membrane</keyword>
<sequence>MRKIVLFTLLLTTFTAPASAQNILSLEEVKAWVMSNHPLAQTADAVEERGIAEALASRAALDPKIDIAYDRKDFKGTEYYDYGKAEVSWQSPYALKIAGGYQVAEGTYLNAERTLPEQGQAYLALKLPLLRGLLTDETRIGLRKGELAADRQRAAADVIRNDLRYDLRVRYLEWAFTDASVILNEEIEAALQQRLVDYRQLVRQGDKPAVDTLEATVYLGLQRQAVAAARVDRDLAGQALAELYWPLTPNDSPEAFPVSVGPLPDTSALARHPQLTELSLALADARLSLELKNEARKPTLNLEYYLLGDGFDLPETDNVLSEAYKMGLTASYPLLNRKARAGAQLAQLKVVESGNKLTDKSQALRTKALAYRQAIEDYTSQIASGELLADQAARLLAAEQELFALGESTQFLVNTRQQALLKARLSVVKLRFAREKLVATYRFLLAVE</sequence>
<dbReference type="InterPro" id="IPR051906">
    <property type="entry name" value="TolC-like"/>
</dbReference>
<evidence type="ECO:0000313" key="7">
    <source>
        <dbReference type="EMBL" id="TXF90442.1"/>
    </source>
</evidence>
<dbReference type="Gene3D" id="1.20.1600.10">
    <property type="entry name" value="Outer membrane efflux proteins (OEP)"/>
    <property type="match status" value="1"/>
</dbReference>
<comment type="subcellular location">
    <subcellularLocation>
        <location evidence="1">Cell outer membrane</location>
    </subcellularLocation>
</comment>
<dbReference type="PANTHER" id="PTHR30026:SF20">
    <property type="entry name" value="OUTER MEMBRANE PROTEIN TOLC"/>
    <property type="match status" value="1"/>
</dbReference>
<comment type="caution">
    <text evidence="7">The sequence shown here is derived from an EMBL/GenBank/DDBJ whole genome shotgun (WGS) entry which is preliminary data.</text>
</comment>
<name>A0A5C7FY02_9BACT</name>
<gene>
    <name evidence="7" type="ORF">FUA23_06535</name>
</gene>
<keyword evidence="3" id="KW-0812">Transmembrane</keyword>
<keyword evidence="8" id="KW-1185">Reference proteome</keyword>
<accession>A0A5C7FY02</accession>
<protein>
    <submittedName>
        <fullName evidence="7">TolC family protein</fullName>
    </submittedName>
</protein>
<dbReference type="GO" id="GO:0015562">
    <property type="term" value="F:efflux transmembrane transporter activity"/>
    <property type="evidence" value="ECO:0007669"/>
    <property type="project" value="InterPro"/>
</dbReference>
<dbReference type="AlphaFoldDB" id="A0A5C7FY02"/>
<dbReference type="SUPFAM" id="SSF56954">
    <property type="entry name" value="Outer membrane efflux proteins (OEP)"/>
    <property type="match status" value="1"/>
</dbReference>
<dbReference type="GO" id="GO:0009279">
    <property type="term" value="C:cell outer membrane"/>
    <property type="evidence" value="ECO:0007669"/>
    <property type="project" value="UniProtKB-SubCell"/>
</dbReference>
<evidence type="ECO:0000256" key="6">
    <source>
        <dbReference type="SAM" id="SignalP"/>
    </source>
</evidence>
<organism evidence="7 8">
    <name type="scientific">Neolewinella aurantiaca</name>
    <dbReference type="NCBI Taxonomy" id="2602767"/>
    <lineage>
        <taxon>Bacteria</taxon>
        <taxon>Pseudomonadati</taxon>
        <taxon>Bacteroidota</taxon>
        <taxon>Saprospiria</taxon>
        <taxon>Saprospirales</taxon>
        <taxon>Lewinellaceae</taxon>
        <taxon>Neolewinella</taxon>
    </lineage>
</organism>
<evidence type="ECO:0000256" key="5">
    <source>
        <dbReference type="ARBA" id="ARBA00023237"/>
    </source>
</evidence>
<dbReference type="RefSeq" id="WP_147929923.1">
    <property type="nucleotide sequence ID" value="NZ_VOXD01000007.1"/>
</dbReference>
<evidence type="ECO:0000256" key="2">
    <source>
        <dbReference type="ARBA" id="ARBA00022452"/>
    </source>
</evidence>
<feature type="chain" id="PRO_5023018969" evidence="6">
    <location>
        <begin position="21"/>
        <end position="448"/>
    </location>
</feature>
<evidence type="ECO:0000256" key="3">
    <source>
        <dbReference type="ARBA" id="ARBA00022692"/>
    </source>
</evidence>
<dbReference type="GO" id="GO:0015288">
    <property type="term" value="F:porin activity"/>
    <property type="evidence" value="ECO:0007669"/>
    <property type="project" value="TreeGrafter"/>
</dbReference>
<reference evidence="7 8" key="1">
    <citation type="submission" date="2019-08" db="EMBL/GenBank/DDBJ databases">
        <title>Lewinella sp. strain SSH13 Genome sequencing and assembly.</title>
        <authorList>
            <person name="Kim I."/>
        </authorList>
    </citation>
    <scope>NUCLEOTIDE SEQUENCE [LARGE SCALE GENOMIC DNA]</scope>
    <source>
        <strain evidence="7 8">SSH13</strain>
    </source>
</reference>
<dbReference type="Proteomes" id="UP000321907">
    <property type="component" value="Unassembled WGS sequence"/>
</dbReference>
<dbReference type="EMBL" id="VOXD01000007">
    <property type="protein sequence ID" value="TXF90442.1"/>
    <property type="molecule type" value="Genomic_DNA"/>
</dbReference>